<dbReference type="OrthoDB" id="5568181at2759"/>
<protein>
    <recommendedName>
        <fullName evidence="9">Mediator of RNA polymerase II transcription subunit 8</fullName>
    </recommendedName>
</protein>
<dbReference type="EMBL" id="SPRX01000004">
    <property type="protein sequence ID" value="TIC69219.1"/>
    <property type="molecule type" value="Genomic_DNA"/>
</dbReference>
<name>A0A4T0M2C2_9BASI</name>
<evidence type="ECO:0000313" key="2">
    <source>
        <dbReference type="EMBL" id="TIC66043.1"/>
    </source>
</evidence>
<evidence type="ECO:0000313" key="1">
    <source>
        <dbReference type="EMBL" id="TIC32015.1"/>
    </source>
</evidence>
<evidence type="ECO:0008006" key="9">
    <source>
        <dbReference type="Google" id="ProtNLM"/>
    </source>
</evidence>
<dbReference type="AlphaFoldDB" id="A0A4T0M2C2"/>
<evidence type="ECO:0000313" key="7">
    <source>
        <dbReference type="Proteomes" id="UP000309601"/>
    </source>
</evidence>
<evidence type="ECO:0000313" key="4">
    <source>
        <dbReference type="EMBL" id="TIC69219.1"/>
    </source>
</evidence>
<dbReference type="EMBL" id="SPRW01000018">
    <property type="protein sequence ID" value="TIC66043.1"/>
    <property type="molecule type" value="Genomic_DNA"/>
</dbReference>
<accession>A0A4T0M2C2</accession>
<evidence type="ECO:0000313" key="3">
    <source>
        <dbReference type="EMBL" id="TIC67361.1"/>
    </source>
</evidence>
<dbReference type="Proteomes" id="UP000310708">
    <property type="component" value="Unassembled WGS sequence"/>
</dbReference>
<evidence type="ECO:0000313" key="5">
    <source>
        <dbReference type="Proteomes" id="UP000305362"/>
    </source>
</evidence>
<dbReference type="Gene3D" id="1.20.58.1710">
    <property type="match status" value="1"/>
</dbReference>
<dbReference type="Proteomes" id="UP000305647">
    <property type="component" value="Unassembled WGS sequence"/>
</dbReference>
<evidence type="ECO:0000313" key="6">
    <source>
        <dbReference type="Proteomes" id="UP000305647"/>
    </source>
</evidence>
<comment type="caution">
    <text evidence="1">The sequence shown here is derived from an EMBL/GenBank/DDBJ whole genome shotgun (WGS) entry which is preliminary data.</text>
</comment>
<gene>
    <name evidence="4" type="ORF">E3Q01_00541</name>
    <name evidence="2" type="ORF">E3Q02_01995</name>
    <name evidence="3" type="ORF">E3Q03_01966</name>
    <name evidence="1" type="ORF">E3Q10_01306</name>
</gene>
<evidence type="ECO:0000313" key="8">
    <source>
        <dbReference type="Proteomes" id="UP000310708"/>
    </source>
</evidence>
<reference evidence="5 6" key="1">
    <citation type="submission" date="2019-03" db="EMBL/GenBank/DDBJ databases">
        <title>Sequencing 25 genomes of Wallemia mellicola.</title>
        <authorList>
            <person name="Gostincar C."/>
        </authorList>
    </citation>
    <scope>NUCLEOTIDE SEQUENCE [LARGE SCALE GENOMIC DNA]</scope>
    <source>
        <strain evidence="2 7">EXF-1274</strain>
        <strain evidence="3 5">EXF-1277</strain>
        <strain evidence="4 8">EXF-757</strain>
        <strain evidence="1 6">EXF-8738</strain>
    </source>
</reference>
<organism evidence="1 6">
    <name type="scientific">Wallemia mellicola</name>
    <dbReference type="NCBI Taxonomy" id="1708541"/>
    <lineage>
        <taxon>Eukaryota</taxon>
        <taxon>Fungi</taxon>
        <taxon>Dikarya</taxon>
        <taxon>Basidiomycota</taxon>
        <taxon>Wallemiomycotina</taxon>
        <taxon>Wallemiomycetes</taxon>
        <taxon>Wallemiales</taxon>
        <taxon>Wallemiaceae</taxon>
        <taxon>Wallemia</taxon>
    </lineage>
</organism>
<dbReference type="Proteomes" id="UP000305362">
    <property type="component" value="Unassembled WGS sequence"/>
</dbReference>
<dbReference type="EMBL" id="SPRV01000017">
    <property type="protein sequence ID" value="TIC67361.1"/>
    <property type="molecule type" value="Genomic_DNA"/>
</dbReference>
<dbReference type="Proteomes" id="UP000309601">
    <property type="component" value="Unassembled WGS sequence"/>
</dbReference>
<dbReference type="EMBL" id="SPRO01000009">
    <property type="protein sequence ID" value="TIC32015.1"/>
    <property type="molecule type" value="Genomic_DNA"/>
</dbReference>
<proteinExistence type="predicted"/>
<sequence length="180" mass="20785">MNTDQLESIKLKLTQSLESLQAFQLVLLNTQMPNWVEILNKYNNLLSHIHILNSFLIASQTNEMNPNNSLLKSAVFPKQPINQSVEHILHVLLRTKPYPHIEQHENDLIDTLELNNQDVTSTIEAHDERSKRANSLTQRIKNQYDWKLRVQLEQETSSTQLNDQLVSNLANYMSTGTLVD</sequence>
<dbReference type="OMA" id="TINAHDQ"/>